<dbReference type="InterPro" id="IPR036388">
    <property type="entry name" value="WH-like_DNA-bd_sf"/>
</dbReference>
<dbReference type="InterPro" id="IPR053924">
    <property type="entry name" value="RecX_HTH_2nd"/>
</dbReference>
<proteinExistence type="inferred from homology"/>
<comment type="similarity">
    <text evidence="3 6">Belongs to the RecX family.</text>
</comment>
<dbReference type="HAMAP" id="MF_01114">
    <property type="entry name" value="RecX"/>
    <property type="match status" value="1"/>
</dbReference>
<protein>
    <recommendedName>
        <fullName evidence="4 6">Regulatory protein RecX</fullName>
    </recommendedName>
</protein>
<dbReference type="Gene3D" id="1.10.10.10">
    <property type="entry name" value="Winged helix-like DNA-binding domain superfamily/Winged helix DNA-binding domain"/>
    <property type="match status" value="4"/>
</dbReference>
<accession>A0A6I2GQS6</accession>
<organism evidence="10 12">
    <name type="scientific">Fundicoccus ignavus</name>
    <dbReference type="NCBI Taxonomy" id="2664442"/>
    <lineage>
        <taxon>Bacteria</taxon>
        <taxon>Bacillati</taxon>
        <taxon>Bacillota</taxon>
        <taxon>Bacilli</taxon>
        <taxon>Lactobacillales</taxon>
        <taxon>Aerococcaceae</taxon>
        <taxon>Fundicoccus</taxon>
    </lineage>
</organism>
<name>A0A6I2GQS6_9LACT</name>
<evidence type="ECO:0000313" key="11">
    <source>
        <dbReference type="EMBL" id="MRJ46652.1"/>
    </source>
</evidence>
<feature type="domain" description="RecX third three-helical" evidence="8">
    <location>
        <begin position="173"/>
        <end position="217"/>
    </location>
</feature>
<dbReference type="Proteomes" id="UP000430975">
    <property type="component" value="Unassembled WGS sequence"/>
</dbReference>
<evidence type="ECO:0000256" key="1">
    <source>
        <dbReference type="ARBA" id="ARBA00003529"/>
    </source>
</evidence>
<keyword evidence="12" id="KW-1185">Reference proteome</keyword>
<gene>
    <name evidence="6" type="primary">recX</name>
    <name evidence="11" type="ORF">GF867_03590</name>
    <name evidence="10" type="ORF">GIY09_07890</name>
    <name evidence="9" type="ORF">GIY11_08520</name>
</gene>
<evidence type="ECO:0000256" key="6">
    <source>
        <dbReference type="HAMAP-Rule" id="MF_01114"/>
    </source>
</evidence>
<dbReference type="PANTHER" id="PTHR33602:SF1">
    <property type="entry name" value="REGULATORY PROTEIN RECX FAMILY PROTEIN"/>
    <property type="match status" value="1"/>
</dbReference>
<dbReference type="PANTHER" id="PTHR33602">
    <property type="entry name" value="REGULATORY PROTEIN RECX FAMILY PROTEIN"/>
    <property type="match status" value="1"/>
</dbReference>
<dbReference type="Pfam" id="PF02631">
    <property type="entry name" value="RecX_HTH2"/>
    <property type="match status" value="1"/>
</dbReference>
<dbReference type="Proteomes" id="UP000469870">
    <property type="component" value="Unassembled WGS sequence"/>
</dbReference>
<evidence type="ECO:0000313" key="10">
    <source>
        <dbReference type="EMBL" id="MRI85785.1"/>
    </source>
</evidence>
<dbReference type="GO" id="GO:0006282">
    <property type="term" value="P:regulation of DNA repair"/>
    <property type="evidence" value="ECO:0007669"/>
    <property type="project" value="UniProtKB-UniRule"/>
</dbReference>
<dbReference type="Pfam" id="PF21981">
    <property type="entry name" value="RecX_HTH3"/>
    <property type="match status" value="2"/>
</dbReference>
<dbReference type="EMBL" id="WJQS01000006">
    <property type="protein sequence ID" value="MRI85785.1"/>
    <property type="molecule type" value="Genomic_DNA"/>
</dbReference>
<evidence type="ECO:0000256" key="5">
    <source>
        <dbReference type="ARBA" id="ARBA00022490"/>
    </source>
</evidence>
<sequence length="286" mass="33599">MIISKIERQKKDKERYSLFVEDKFLIGVSEAILIHFALYKGQQISEDLLVEIKEAEYNHKVYNKAIHYLSFGLRTIKEMRDYLAEIPAFNSEEAQSNSEDSQEKSVIDETLIQSVIQRLSDQNYLNDLIYGQSYVRTHALINRKGPSLMKQELLNKGLTEATILTALEEYSEDQQVENLFYLGEKFIRTKKSLPPKMLRNKLQEYLLKKGFDRDLVQTSLTEFSFEDAEERESDLLNKTAEKLLRTRQKKYSGYDLQNKMKESLYRKGFDFEAINQWIADHSALFE</sequence>
<reference evidence="11 13" key="1">
    <citation type="submission" date="2019-11" db="EMBL/GenBank/DDBJ databases">
        <title>Characterisation of Fundicoccus ignavus gen. nov. sp. nov., a novel genus of the family Aerococcaceae from bulk tank milk.</title>
        <authorList>
            <person name="Siebert A."/>
            <person name="Huptas C."/>
            <person name="Wenning M."/>
            <person name="Scherer S."/>
            <person name="Doll E.V."/>
        </authorList>
    </citation>
    <scope>NUCLEOTIDE SEQUENCE [LARGE SCALE GENOMIC DNA]</scope>
    <source>
        <strain evidence="11 13">DSM 109652</strain>
    </source>
</reference>
<evidence type="ECO:0000259" key="7">
    <source>
        <dbReference type="Pfam" id="PF02631"/>
    </source>
</evidence>
<dbReference type="AlphaFoldDB" id="A0A6I2GQS6"/>
<evidence type="ECO:0000256" key="4">
    <source>
        <dbReference type="ARBA" id="ARBA00018111"/>
    </source>
</evidence>
<feature type="domain" description="RecX second three-helical" evidence="7">
    <location>
        <begin position="126"/>
        <end position="167"/>
    </location>
</feature>
<comment type="subcellular location">
    <subcellularLocation>
        <location evidence="2 6">Cytoplasm</location>
    </subcellularLocation>
</comment>
<evidence type="ECO:0000256" key="2">
    <source>
        <dbReference type="ARBA" id="ARBA00004496"/>
    </source>
</evidence>
<evidence type="ECO:0000313" key="14">
    <source>
        <dbReference type="Proteomes" id="UP000469870"/>
    </source>
</evidence>
<feature type="domain" description="RecX third three-helical" evidence="8">
    <location>
        <begin position="233"/>
        <end position="278"/>
    </location>
</feature>
<evidence type="ECO:0000313" key="13">
    <source>
        <dbReference type="Proteomes" id="UP000440066"/>
    </source>
</evidence>
<evidence type="ECO:0000313" key="9">
    <source>
        <dbReference type="EMBL" id="MRI82046.1"/>
    </source>
</evidence>
<dbReference type="Proteomes" id="UP000440066">
    <property type="component" value="Unassembled WGS sequence"/>
</dbReference>
<keyword evidence="5 6" id="KW-0963">Cytoplasm</keyword>
<evidence type="ECO:0000259" key="8">
    <source>
        <dbReference type="Pfam" id="PF21981"/>
    </source>
</evidence>
<dbReference type="InterPro" id="IPR053925">
    <property type="entry name" value="RecX_HTH_3rd"/>
</dbReference>
<evidence type="ECO:0000256" key="3">
    <source>
        <dbReference type="ARBA" id="ARBA00009695"/>
    </source>
</evidence>
<dbReference type="GO" id="GO:0005737">
    <property type="term" value="C:cytoplasm"/>
    <property type="evidence" value="ECO:0007669"/>
    <property type="project" value="UniProtKB-SubCell"/>
</dbReference>
<comment type="function">
    <text evidence="1 6">Modulates RecA activity.</text>
</comment>
<comment type="caution">
    <text evidence="10">The sequence shown here is derived from an EMBL/GenBank/DDBJ whole genome shotgun (WGS) entry which is preliminary data.</text>
</comment>
<dbReference type="EMBL" id="WJQT01000003">
    <property type="protein sequence ID" value="MRJ46652.1"/>
    <property type="molecule type" value="Genomic_DNA"/>
</dbReference>
<dbReference type="EMBL" id="WJQR01000007">
    <property type="protein sequence ID" value="MRI82046.1"/>
    <property type="molecule type" value="Genomic_DNA"/>
</dbReference>
<reference evidence="12 14" key="2">
    <citation type="submission" date="2019-11" db="EMBL/GenBank/DDBJ databases">
        <title>Characterisation of Fundicoccus ignavus gen. nov. sp. nov., a novel genus of the family Aerococcaceae isolated from bulk tank milk.</title>
        <authorList>
            <person name="Siebert A."/>
            <person name="Huptas C."/>
            <person name="Wenning M."/>
            <person name="Scherer S."/>
            <person name="Doll E.V."/>
        </authorList>
    </citation>
    <scope>NUCLEOTIDE SEQUENCE [LARGE SCALE GENOMIC DNA]</scope>
    <source>
        <strain evidence="9 14">DSM 109653</strain>
        <strain evidence="10 12">WS4759</strain>
    </source>
</reference>
<evidence type="ECO:0000313" key="12">
    <source>
        <dbReference type="Proteomes" id="UP000430975"/>
    </source>
</evidence>
<dbReference type="RefSeq" id="WP_153831745.1">
    <property type="nucleotide sequence ID" value="NZ_WJQR01000007.1"/>
</dbReference>
<dbReference type="InterPro" id="IPR003783">
    <property type="entry name" value="Regulatory_RecX"/>
</dbReference>